<dbReference type="HAMAP" id="MF_00528">
    <property type="entry name" value="Maf"/>
    <property type="match status" value="1"/>
</dbReference>
<evidence type="ECO:0000256" key="1">
    <source>
        <dbReference type="ARBA" id="ARBA00001968"/>
    </source>
</evidence>
<dbReference type="PIRSF" id="PIRSF006305">
    <property type="entry name" value="Maf"/>
    <property type="match status" value="1"/>
</dbReference>
<feature type="site" description="Important for substrate specificity" evidence="4">
    <location>
        <position position="70"/>
    </location>
</feature>
<name>A0A1G6KU22_9GAMM</name>
<evidence type="ECO:0000313" key="5">
    <source>
        <dbReference type="EMBL" id="SDC33866.1"/>
    </source>
</evidence>
<gene>
    <name evidence="5" type="ORF">SAMN05421732_105119</name>
</gene>
<dbReference type="Pfam" id="PF02545">
    <property type="entry name" value="Maf"/>
    <property type="match status" value="1"/>
</dbReference>
<keyword evidence="3 4" id="KW-0546">Nucleotide metabolism</keyword>
<feature type="active site" description="Proton acceptor" evidence="4">
    <location>
        <position position="69"/>
    </location>
</feature>
<dbReference type="NCBIfam" id="TIGR00172">
    <property type="entry name" value="maf"/>
    <property type="match status" value="1"/>
</dbReference>
<dbReference type="InterPro" id="IPR029001">
    <property type="entry name" value="ITPase-like_fam"/>
</dbReference>
<dbReference type="NCBIfam" id="NF010944">
    <property type="entry name" value="PRK14364.1"/>
    <property type="match status" value="1"/>
</dbReference>
<dbReference type="EMBL" id="FMYO01000005">
    <property type="protein sequence ID" value="SDC33866.1"/>
    <property type="molecule type" value="Genomic_DNA"/>
</dbReference>
<evidence type="ECO:0000256" key="3">
    <source>
        <dbReference type="ARBA" id="ARBA00023080"/>
    </source>
</evidence>
<feature type="site" description="Important for substrate specificity" evidence="4">
    <location>
        <position position="12"/>
    </location>
</feature>
<organism evidence="5 6">
    <name type="scientific">Acinetobacter kookii</name>
    <dbReference type="NCBI Taxonomy" id="1226327"/>
    <lineage>
        <taxon>Bacteria</taxon>
        <taxon>Pseudomonadati</taxon>
        <taxon>Pseudomonadota</taxon>
        <taxon>Gammaproteobacteria</taxon>
        <taxon>Moraxellales</taxon>
        <taxon>Moraxellaceae</taxon>
        <taxon>Acinetobacter</taxon>
    </lineage>
</organism>
<dbReference type="CDD" id="cd00555">
    <property type="entry name" value="Maf"/>
    <property type="match status" value="1"/>
</dbReference>
<evidence type="ECO:0000256" key="4">
    <source>
        <dbReference type="HAMAP-Rule" id="MF_00528"/>
    </source>
</evidence>
<dbReference type="GO" id="GO:0005737">
    <property type="term" value="C:cytoplasm"/>
    <property type="evidence" value="ECO:0007669"/>
    <property type="project" value="UniProtKB-SubCell"/>
</dbReference>
<reference evidence="6" key="1">
    <citation type="submission" date="2016-09" db="EMBL/GenBank/DDBJ databases">
        <authorList>
            <person name="Varghese N."/>
            <person name="Submissions S."/>
        </authorList>
    </citation>
    <scope>NUCLEOTIDE SEQUENCE [LARGE SCALE GENOMIC DNA]</scope>
    <source>
        <strain evidence="6">ANC 4667</strain>
    </source>
</reference>
<comment type="function">
    <text evidence="4">Nucleoside triphosphate pyrophosphatase that hydrolyzes dTTP and UTP. May have a dual role in cell division arrest and in preventing the incorporation of modified nucleotides into cellular nucleic acids.</text>
</comment>
<proteinExistence type="inferred from homology"/>
<dbReference type="Proteomes" id="UP000243468">
    <property type="component" value="Unassembled WGS sequence"/>
</dbReference>
<dbReference type="EC" id="3.6.1.9" evidence="4"/>
<comment type="caution">
    <text evidence="4">Lacks conserved residue(s) required for the propagation of feature annotation.</text>
</comment>
<dbReference type="STRING" id="1226327.SAMN05421732_105119"/>
<dbReference type="SUPFAM" id="SSF52972">
    <property type="entry name" value="ITPase-like"/>
    <property type="match status" value="1"/>
</dbReference>
<dbReference type="InterPro" id="IPR003697">
    <property type="entry name" value="Maf-like"/>
</dbReference>
<keyword evidence="2 4" id="KW-0378">Hydrolase</keyword>
<feature type="site" description="Important for substrate specificity" evidence="4">
    <location>
        <position position="152"/>
    </location>
</feature>
<dbReference type="GO" id="GO:0009117">
    <property type="term" value="P:nucleotide metabolic process"/>
    <property type="evidence" value="ECO:0007669"/>
    <property type="project" value="UniProtKB-KW"/>
</dbReference>
<keyword evidence="6" id="KW-1185">Reference proteome</keyword>
<dbReference type="Gene3D" id="3.90.950.10">
    <property type="match status" value="1"/>
</dbReference>
<protein>
    <recommendedName>
        <fullName evidence="4">dTTP/UTP pyrophosphatase</fullName>
        <shortName evidence="4">dTTPase/UTPase</shortName>
        <ecNumber evidence="4">3.6.1.9</ecNumber>
    </recommendedName>
    <alternativeName>
        <fullName evidence="4">Nucleoside triphosphate pyrophosphatase</fullName>
    </alternativeName>
    <alternativeName>
        <fullName evidence="4">Nucleotide pyrophosphatase</fullName>
        <shortName evidence="4">Nucleotide PPase</shortName>
    </alternativeName>
</protein>
<accession>A0A1G6KU22</accession>
<dbReference type="AlphaFoldDB" id="A0A1G6KU22"/>
<dbReference type="PANTHER" id="PTHR43213:SF5">
    <property type="entry name" value="BIFUNCTIONAL DTTP_UTP PYROPHOSPHATASE_METHYLTRANSFERASE PROTEIN-RELATED"/>
    <property type="match status" value="1"/>
</dbReference>
<dbReference type="GO" id="GO:0036221">
    <property type="term" value="F:UTP diphosphatase activity"/>
    <property type="evidence" value="ECO:0007669"/>
    <property type="project" value="RHEA"/>
</dbReference>
<dbReference type="PANTHER" id="PTHR43213">
    <property type="entry name" value="BIFUNCTIONAL DTTP/UTP PYROPHOSPHATASE/METHYLTRANSFERASE PROTEIN-RELATED"/>
    <property type="match status" value="1"/>
</dbReference>
<dbReference type="OrthoDB" id="9807767at2"/>
<evidence type="ECO:0000256" key="2">
    <source>
        <dbReference type="ARBA" id="ARBA00022801"/>
    </source>
</evidence>
<keyword evidence="4" id="KW-0963">Cytoplasm</keyword>
<comment type="catalytic activity">
    <reaction evidence="4">
        <text>dTTP + H2O = dTMP + diphosphate + H(+)</text>
        <dbReference type="Rhea" id="RHEA:28534"/>
        <dbReference type="ChEBI" id="CHEBI:15377"/>
        <dbReference type="ChEBI" id="CHEBI:15378"/>
        <dbReference type="ChEBI" id="CHEBI:33019"/>
        <dbReference type="ChEBI" id="CHEBI:37568"/>
        <dbReference type="ChEBI" id="CHEBI:63528"/>
        <dbReference type="EC" id="3.6.1.9"/>
    </reaction>
</comment>
<evidence type="ECO:0000313" key="6">
    <source>
        <dbReference type="Proteomes" id="UP000243468"/>
    </source>
</evidence>
<comment type="cofactor">
    <cofactor evidence="1 4">
        <name>a divalent metal cation</name>
        <dbReference type="ChEBI" id="CHEBI:60240"/>
    </cofactor>
</comment>
<comment type="catalytic activity">
    <reaction evidence="4">
        <text>UTP + H2O = UMP + diphosphate + H(+)</text>
        <dbReference type="Rhea" id="RHEA:29395"/>
        <dbReference type="ChEBI" id="CHEBI:15377"/>
        <dbReference type="ChEBI" id="CHEBI:15378"/>
        <dbReference type="ChEBI" id="CHEBI:33019"/>
        <dbReference type="ChEBI" id="CHEBI:46398"/>
        <dbReference type="ChEBI" id="CHEBI:57865"/>
        <dbReference type="EC" id="3.6.1.9"/>
    </reaction>
</comment>
<sequence length="188" mass="20808">MARLILASSSPRRRELLQQLGLDFEIYSPDIDESVLDGEDVAAYVERLACSKAQAVLERFPDAIVIAADTSLGVDDQILGKPESKQHAFEMWQRISGRKHDVFSGVCVRTRKEKSSIVVRTQVEFQKLSLNDMESYWATGEPLGKAGGYAIQGIASRYIPRIEGSYSNVVGLPLHETAQLLQAVKALN</sequence>
<dbReference type="GO" id="GO:0036218">
    <property type="term" value="F:dTTP diphosphatase activity"/>
    <property type="evidence" value="ECO:0007669"/>
    <property type="project" value="RHEA"/>
</dbReference>
<comment type="subcellular location">
    <subcellularLocation>
        <location evidence="4">Cytoplasm</location>
    </subcellularLocation>
</comment>
<comment type="similarity">
    <text evidence="4">Belongs to the Maf family. YhdE subfamily.</text>
</comment>
<dbReference type="RefSeq" id="WP_092819807.1">
    <property type="nucleotide sequence ID" value="NZ_BAABKJ010000015.1"/>
</dbReference>